<evidence type="ECO:0000313" key="11">
    <source>
        <dbReference type="Proteomes" id="UP001329430"/>
    </source>
</evidence>
<feature type="domain" description="THAP-type" evidence="8">
    <location>
        <begin position="571"/>
        <end position="656"/>
    </location>
</feature>
<dbReference type="GO" id="GO:0008270">
    <property type="term" value="F:zinc ion binding"/>
    <property type="evidence" value="ECO:0007669"/>
    <property type="project" value="UniProtKB-UniRule"/>
</dbReference>
<dbReference type="InterPro" id="IPR006612">
    <property type="entry name" value="THAP_Znf"/>
</dbReference>
<evidence type="ECO:0000256" key="3">
    <source>
        <dbReference type="ARBA" id="ARBA00022833"/>
    </source>
</evidence>
<comment type="caution">
    <text evidence="10">The sequence shown here is derived from an EMBL/GenBank/DDBJ whole genome shotgun (WGS) entry which is preliminary data.</text>
</comment>
<dbReference type="InterPro" id="IPR038441">
    <property type="entry name" value="THAP_Znf_sf"/>
</dbReference>
<dbReference type="InterPro" id="IPR012934">
    <property type="entry name" value="Znf_AD"/>
</dbReference>
<dbReference type="SUPFAM" id="SSF57716">
    <property type="entry name" value="Glucocorticoid receptor-like (DNA-binding domain)"/>
    <property type="match status" value="2"/>
</dbReference>
<evidence type="ECO:0000259" key="8">
    <source>
        <dbReference type="PROSITE" id="PS50950"/>
    </source>
</evidence>
<dbReference type="GO" id="GO:0043565">
    <property type="term" value="F:sequence-specific DNA binding"/>
    <property type="evidence" value="ECO:0007669"/>
    <property type="project" value="InterPro"/>
</dbReference>
<dbReference type="Pfam" id="PF05485">
    <property type="entry name" value="THAP"/>
    <property type="match status" value="1"/>
</dbReference>
<dbReference type="InterPro" id="IPR026516">
    <property type="entry name" value="THAP1/10"/>
</dbReference>
<protein>
    <recommendedName>
        <fullName evidence="12">THAP-type domain-containing protein</fullName>
    </recommendedName>
</protein>
<dbReference type="Gene3D" id="6.20.210.20">
    <property type="entry name" value="THAP domain"/>
    <property type="match status" value="1"/>
</dbReference>
<dbReference type="SMART" id="SM00692">
    <property type="entry name" value="DM3"/>
    <property type="match status" value="1"/>
</dbReference>
<evidence type="ECO:0000256" key="6">
    <source>
        <dbReference type="PROSITE-ProRule" id="PRU01263"/>
    </source>
</evidence>
<dbReference type="AlphaFoldDB" id="A0AAN7VMT5"/>
<feature type="binding site" evidence="6">
    <location>
        <position position="51"/>
    </location>
    <ligand>
        <name>Zn(2+)</name>
        <dbReference type="ChEBI" id="CHEBI:29105"/>
    </ligand>
</feature>
<accession>A0AAN7VMT5</accession>
<keyword evidence="3 6" id="KW-0862">Zinc</keyword>
<feature type="binding site" evidence="6">
    <location>
        <position position="8"/>
    </location>
    <ligand>
        <name>Zn(2+)</name>
        <dbReference type="ChEBI" id="CHEBI:29105"/>
    </ligand>
</feature>
<evidence type="ECO:0000256" key="4">
    <source>
        <dbReference type="ARBA" id="ARBA00023125"/>
    </source>
</evidence>
<reference evidence="10 11" key="1">
    <citation type="journal article" date="2024" name="Insects">
        <title>An Improved Chromosome-Level Genome Assembly of the Firefly Pyrocoelia pectoralis.</title>
        <authorList>
            <person name="Fu X."/>
            <person name="Meyer-Rochow V.B."/>
            <person name="Ballantyne L."/>
            <person name="Zhu X."/>
        </authorList>
    </citation>
    <scope>NUCLEOTIDE SEQUENCE [LARGE SCALE GENOMIC DNA]</scope>
    <source>
        <strain evidence="10">XCY_ONT2</strain>
    </source>
</reference>
<evidence type="ECO:0000256" key="2">
    <source>
        <dbReference type="ARBA" id="ARBA00022771"/>
    </source>
</evidence>
<evidence type="ECO:0000259" key="9">
    <source>
        <dbReference type="PROSITE" id="PS51915"/>
    </source>
</evidence>
<dbReference type="SMART" id="SM00868">
    <property type="entry name" value="zf-AD"/>
    <property type="match status" value="1"/>
</dbReference>
<feature type="binding site" evidence="6">
    <location>
        <position position="11"/>
    </location>
    <ligand>
        <name>Zn(2+)</name>
        <dbReference type="ChEBI" id="CHEBI:29105"/>
    </ligand>
</feature>
<evidence type="ECO:0000256" key="7">
    <source>
        <dbReference type="SAM" id="MobiDB-lite"/>
    </source>
</evidence>
<feature type="binding site" evidence="6">
    <location>
        <position position="48"/>
    </location>
    <ligand>
        <name>Zn(2+)</name>
        <dbReference type="ChEBI" id="CHEBI:29105"/>
    </ligand>
</feature>
<gene>
    <name evidence="10" type="ORF">RI129_002460</name>
</gene>
<dbReference type="PROSITE" id="PS50950">
    <property type="entry name" value="ZF_THAP"/>
    <property type="match status" value="1"/>
</dbReference>
<feature type="region of interest" description="Disordered" evidence="7">
    <location>
        <begin position="385"/>
        <end position="407"/>
    </location>
</feature>
<dbReference type="PANTHER" id="PTHR46600:SF11">
    <property type="entry name" value="THAP DOMAIN-CONTAINING PROTEIN 10"/>
    <property type="match status" value="1"/>
</dbReference>
<keyword evidence="11" id="KW-1185">Reference proteome</keyword>
<keyword evidence="2 5" id="KW-0863">Zinc-finger</keyword>
<feature type="domain" description="ZAD" evidence="9">
    <location>
        <begin position="6"/>
        <end position="75"/>
    </location>
</feature>
<dbReference type="Proteomes" id="UP001329430">
    <property type="component" value="Chromosome 2"/>
</dbReference>
<name>A0AAN7VMT5_9COLE</name>
<evidence type="ECO:0008006" key="12">
    <source>
        <dbReference type="Google" id="ProtNLM"/>
    </source>
</evidence>
<evidence type="ECO:0000313" key="10">
    <source>
        <dbReference type="EMBL" id="KAK5647568.1"/>
    </source>
</evidence>
<keyword evidence="1 6" id="KW-0479">Metal-binding</keyword>
<keyword evidence="4 5" id="KW-0238">DNA-binding</keyword>
<dbReference type="EMBL" id="JAVRBK010000002">
    <property type="protein sequence ID" value="KAK5647568.1"/>
    <property type="molecule type" value="Genomic_DNA"/>
</dbReference>
<evidence type="ECO:0000256" key="1">
    <source>
        <dbReference type="ARBA" id="ARBA00022723"/>
    </source>
</evidence>
<proteinExistence type="predicted"/>
<dbReference type="GO" id="GO:0005634">
    <property type="term" value="C:nucleus"/>
    <property type="evidence" value="ECO:0007669"/>
    <property type="project" value="InterPro"/>
</dbReference>
<evidence type="ECO:0000256" key="5">
    <source>
        <dbReference type="PROSITE-ProRule" id="PRU00309"/>
    </source>
</evidence>
<dbReference type="PROSITE" id="PS51915">
    <property type="entry name" value="ZAD"/>
    <property type="match status" value="1"/>
</dbReference>
<feature type="compositionally biased region" description="Basic and acidic residues" evidence="7">
    <location>
        <begin position="389"/>
        <end position="404"/>
    </location>
</feature>
<dbReference type="PANTHER" id="PTHR46600">
    <property type="entry name" value="THAP DOMAIN-CONTAINING"/>
    <property type="match status" value="1"/>
</dbReference>
<dbReference type="SMART" id="SM00980">
    <property type="entry name" value="THAP"/>
    <property type="match status" value="1"/>
</dbReference>
<organism evidence="10 11">
    <name type="scientific">Pyrocoelia pectoralis</name>
    <dbReference type="NCBI Taxonomy" id="417401"/>
    <lineage>
        <taxon>Eukaryota</taxon>
        <taxon>Metazoa</taxon>
        <taxon>Ecdysozoa</taxon>
        <taxon>Arthropoda</taxon>
        <taxon>Hexapoda</taxon>
        <taxon>Insecta</taxon>
        <taxon>Pterygota</taxon>
        <taxon>Neoptera</taxon>
        <taxon>Endopterygota</taxon>
        <taxon>Coleoptera</taxon>
        <taxon>Polyphaga</taxon>
        <taxon>Elateriformia</taxon>
        <taxon>Elateroidea</taxon>
        <taxon>Lampyridae</taxon>
        <taxon>Lampyrinae</taxon>
        <taxon>Pyrocoelia</taxon>
    </lineage>
</organism>
<sequence>MYYLKEFCRFCLSFNGNFHNMSSGDILEKTNCCIGEFEFYCNFPNLICTKCLEALDMFFNFRNRCLQSELILQRYVQILTQNKFPNDFVNKKLAVFVSTNFGTQCSSNNVQKVSLTQRVPNENDTSQIMSNTVLPVHGFNDFEDDFLEIDTELLYNDIQIKEEQISEIDDILVDDKNVLEVSSIVEAPTDQVTLSEPIPSFNDQNTNDKDVSNFVNDSSILKNALQNNTPLPLKVVKVSDDQRYSITHFLSKRKLDCTDQSEKRIKTVGYNLSEKNRPTNTPPDELNELFLKKRETFQDSFIETTKVTRLPTPSLIPIFKTPRTSLPTKPKHARVSTRVSKKSLCAPKSQVNPQLQGERSAVTDFESGIALHCILNIRNDTNETLITNDKPKPDTNETLKKNDNPKPLNLKNLNQKVGLKFISLTQPSDNLVPVNSNMVSKTWPPDPTFKIVINKEHNYSATSRSGEIKKTMEHSNKKIKQYRGKKISNFQDCVTKSTTVTPPRMIILSASDWKLLADKGRAESVYLQEQQPSNGASFIGPIPPVTQNQPASTKAATSHDELGQAQVNRSFRNQCAYTGCKNVYRYGRKQVSFFRFPRTEERSLAWIKASGQDDLYNYTTINLYNNFRICSNHFSSNCFTTTAKNKLQPSAVPIPYLIQPNKNVLPTNQMHNMVVPPLYPFSRNGCGL</sequence>